<comment type="caution">
    <text evidence="2">The sequence shown here is derived from an EMBL/GenBank/DDBJ whole genome shotgun (WGS) entry which is preliminary data.</text>
</comment>
<keyword evidence="1" id="KW-0812">Transmembrane</keyword>
<feature type="transmembrane region" description="Helical" evidence="1">
    <location>
        <begin position="29"/>
        <end position="46"/>
    </location>
</feature>
<protein>
    <submittedName>
        <fullName evidence="2">Uncharacterized protein</fullName>
    </submittedName>
</protein>
<reference evidence="2" key="2">
    <citation type="submission" date="2023-01" db="EMBL/GenBank/DDBJ databases">
        <title>Draft genome sequence of Agaribacter marinus strain NBRC 110023.</title>
        <authorList>
            <person name="Sun Q."/>
            <person name="Mori K."/>
        </authorList>
    </citation>
    <scope>NUCLEOTIDE SEQUENCE</scope>
    <source>
        <strain evidence="2">NBRC 110023</strain>
    </source>
</reference>
<dbReference type="EMBL" id="BSOT01000007">
    <property type="protein sequence ID" value="GLR72032.1"/>
    <property type="molecule type" value="Genomic_DNA"/>
</dbReference>
<sequence>MLGLLVFVSYVLSASYYYVESVVNGMNKRRWLFGGVVMGPLLLPMFQISKHMTVRKSVGFNSLYFCA</sequence>
<proteinExistence type="predicted"/>
<gene>
    <name evidence="2" type="ORF">GCM10007852_29400</name>
</gene>
<dbReference type="RefSeq" id="WP_284218393.1">
    <property type="nucleotide sequence ID" value="NZ_BSOT01000007.1"/>
</dbReference>
<accession>A0AA37WJD9</accession>
<dbReference type="AlphaFoldDB" id="A0AA37WJD9"/>
<keyword evidence="1" id="KW-0472">Membrane</keyword>
<keyword evidence="3" id="KW-1185">Reference proteome</keyword>
<evidence type="ECO:0000256" key="1">
    <source>
        <dbReference type="SAM" id="Phobius"/>
    </source>
</evidence>
<reference evidence="2" key="1">
    <citation type="journal article" date="2014" name="Int. J. Syst. Evol. Microbiol.">
        <title>Complete genome sequence of Corynebacterium casei LMG S-19264T (=DSM 44701T), isolated from a smear-ripened cheese.</title>
        <authorList>
            <consortium name="US DOE Joint Genome Institute (JGI-PGF)"/>
            <person name="Walter F."/>
            <person name="Albersmeier A."/>
            <person name="Kalinowski J."/>
            <person name="Ruckert C."/>
        </authorList>
    </citation>
    <scope>NUCLEOTIDE SEQUENCE</scope>
    <source>
        <strain evidence="2">NBRC 110023</strain>
    </source>
</reference>
<dbReference type="Proteomes" id="UP001156601">
    <property type="component" value="Unassembled WGS sequence"/>
</dbReference>
<evidence type="ECO:0000313" key="2">
    <source>
        <dbReference type="EMBL" id="GLR72032.1"/>
    </source>
</evidence>
<evidence type="ECO:0000313" key="3">
    <source>
        <dbReference type="Proteomes" id="UP001156601"/>
    </source>
</evidence>
<keyword evidence="1" id="KW-1133">Transmembrane helix</keyword>
<name>A0AA37WJD9_9ALTE</name>
<organism evidence="2 3">
    <name type="scientific">Agaribacter marinus</name>
    <dbReference type="NCBI Taxonomy" id="1431249"/>
    <lineage>
        <taxon>Bacteria</taxon>
        <taxon>Pseudomonadati</taxon>
        <taxon>Pseudomonadota</taxon>
        <taxon>Gammaproteobacteria</taxon>
        <taxon>Alteromonadales</taxon>
        <taxon>Alteromonadaceae</taxon>
        <taxon>Agaribacter</taxon>
    </lineage>
</organism>